<name>A0A0E0IJN5_ORYNI</name>
<evidence type="ECO:0000256" key="8">
    <source>
        <dbReference type="SAM" id="Coils"/>
    </source>
</evidence>
<keyword evidence="6 7" id="KW-0505">Motor protein</keyword>
<evidence type="ECO:0000256" key="5">
    <source>
        <dbReference type="ARBA" id="ARBA00023054"/>
    </source>
</evidence>
<keyword evidence="5 8" id="KW-0175">Coiled coil</keyword>
<feature type="coiled-coil region" evidence="8">
    <location>
        <begin position="893"/>
        <end position="927"/>
    </location>
</feature>
<dbReference type="CDD" id="cd01374">
    <property type="entry name" value="KISc_CENP_E"/>
    <property type="match status" value="1"/>
</dbReference>
<evidence type="ECO:0000256" key="4">
    <source>
        <dbReference type="ARBA" id="ARBA00022840"/>
    </source>
</evidence>
<evidence type="ECO:0000256" key="2">
    <source>
        <dbReference type="ARBA" id="ARBA00022701"/>
    </source>
</evidence>
<dbReference type="InterPro" id="IPR036961">
    <property type="entry name" value="Kinesin_motor_dom_sf"/>
</dbReference>
<dbReference type="FunFam" id="3.40.850.10:FF:000026">
    <property type="entry name" value="Centromere-associated protein E"/>
    <property type="match status" value="1"/>
</dbReference>
<sequence length="1205" mass="137222">MERIHVAVRARPLTAEDAGSSPWRVSGNAIALSTQPSIRFEFDRIFGEECRTADVYGARTKHIVDSAVRGFNGTVFAYGQTNSGKTYTMRGSGNEPGIIPLAVHDLFRTIEEHLDREFLLRMSYMEIYNEEINDLLVPEHRKLQIHESIERGIYVAGLREEIVTCPEQVLEFMSFGESHRHIGETNMNVYSSRSHTIFRMVIESREKVDESEAGESCDAVRVSVLNLVDLAGSERAAKTGAEGVRLKEGSHINKSLMTLGTVIKKLSEGIEGQGGHVPYRDSKLTRILQPALGGNANTAIICNITLAQVHADETKSSLQFASRALRVTNCACVNEILTDAALLKRQRKEIEELRAKLRSELEKERISLELEEEKKAKEQRDKRLIEQAKKIENLSSLVLNSERDDRTTVSSKNKRRLTWCPGLLSRQFDGQVLESVQEDPPSSTVRHGRNMEMPLHFEELIQESCESSIKHYTDAYSSGSLSCEDDSLPDSHALLHVTSRRKPNTMKKSDQEQLMGLASERIIPQELNDWKYTTQSQENIKACVNGLSARESEAILVIKQLEDQIKLLELEKSSFQNNLDDVLELATQQKASFHEKYEELQQNALVAQEQAKIANEKLSKQEAAYEFLTGIFVETESIAVQMDQSTRSVDNALSFIEELFQNLFMMAKNFTEAKQFVCGDITQFSSVIRDYENISNCLREKLSKLEMEKKILDEQSLDQKDELQRLKSSLESCEKAMEDCNIQNELEKDSILSELLTLQKEVVYLSSSSLMKEKESIRKELDRTKTKLKETENKLKNSIQEKIKLESEKAEAQREIKKLQSQRILLERDLRKRDSFTVDKRHEQSVKSKELAGIYDQAVQIQEDYGKLEMHAFDMEAEIASLQEALVTTIAEKEEALSRVELLTSAVEDLESRLNSAESETSSLLEETAVLELTDVLLEMESERSTWTAKEKAYLEAKQKLNICNKNNCKLSEDLIKVRQELACCREQYSILEAKMIFSKNDTNEEKYWWHLVASVADTMFGWDSEVKALLGLPMLATATPSGVVHLVEGVAIGALVQLHIKGFLRETFEESERLLKKERNIDTGVNENLIQAKAAIDELSSRISIVEAKMKNSYWLPLSNLGIDECFDASAYNKENTKLRMQIRWMQPELDAHRGRLKEAINEMKLMDTKYLEASTKLKKDLSFYCREVLRLKEQLKESQVKAT</sequence>
<dbReference type="GO" id="GO:0043515">
    <property type="term" value="F:kinetochore binding"/>
    <property type="evidence" value="ECO:0007669"/>
    <property type="project" value="UniProtKB-ARBA"/>
</dbReference>
<dbReference type="EnsemblPlants" id="ONIVA09G10230.1">
    <property type="protein sequence ID" value="ONIVA09G10230.1"/>
    <property type="gene ID" value="ONIVA09G10230"/>
</dbReference>
<keyword evidence="4 7" id="KW-0067">ATP-binding</keyword>
<dbReference type="PRINTS" id="PR00380">
    <property type="entry name" value="KINESINHEAVY"/>
</dbReference>
<dbReference type="GO" id="GO:0042327">
    <property type="term" value="P:positive regulation of phosphorylation"/>
    <property type="evidence" value="ECO:0007669"/>
    <property type="project" value="UniProtKB-ARBA"/>
</dbReference>
<dbReference type="GO" id="GO:0005524">
    <property type="term" value="F:ATP binding"/>
    <property type="evidence" value="ECO:0007669"/>
    <property type="project" value="UniProtKB-UniRule"/>
</dbReference>
<dbReference type="GO" id="GO:1901987">
    <property type="term" value="P:regulation of cell cycle phase transition"/>
    <property type="evidence" value="ECO:0007669"/>
    <property type="project" value="UniProtKB-ARBA"/>
</dbReference>
<feature type="coiled-coil region" evidence="8">
    <location>
        <begin position="767"/>
        <end position="829"/>
    </location>
</feature>
<evidence type="ECO:0000256" key="7">
    <source>
        <dbReference type="PROSITE-ProRule" id="PRU00283"/>
    </source>
</evidence>
<dbReference type="Pfam" id="PF00225">
    <property type="entry name" value="Kinesin"/>
    <property type="match status" value="1"/>
</dbReference>
<dbReference type="GO" id="GO:0008608">
    <property type="term" value="P:attachment of spindle microtubules to kinetochore"/>
    <property type="evidence" value="ECO:0007669"/>
    <property type="project" value="UniProtKB-ARBA"/>
</dbReference>
<dbReference type="GO" id="GO:0000278">
    <property type="term" value="P:mitotic cell cycle"/>
    <property type="evidence" value="ECO:0007669"/>
    <property type="project" value="UniProtKB-ARBA"/>
</dbReference>
<evidence type="ECO:0000256" key="6">
    <source>
        <dbReference type="ARBA" id="ARBA00023175"/>
    </source>
</evidence>
<dbReference type="AlphaFoldDB" id="A0A0E0IJN5"/>
<feature type="coiled-coil region" evidence="8">
    <location>
        <begin position="551"/>
        <end position="617"/>
    </location>
</feature>
<evidence type="ECO:0000259" key="9">
    <source>
        <dbReference type="PROSITE" id="PS50067"/>
    </source>
</evidence>
<dbReference type="PANTHER" id="PTHR47968">
    <property type="entry name" value="CENTROMERE PROTEIN E"/>
    <property type="match status" value="1"/>
</dbReference>
<keyword evidence="2" id="KW-0493">Microtubule</keyword>
<dbReference type="InterPro" id="IPR027640">
    <property type="entry name" value="Kinesin-like_fam"/>
</dbReference>
<evidence type="ECO:0000256" key="1">
    <source>
        <dbReference type="ARBA" id="ARBA00007310"/>
    </source>
</evidence>
<accession>A0A0E0IJN5</accession>
<dbReference type="GO" id="GO:0140694">
    <property type="term" value="P:membraneless organelle assembly"/>
    <property type="evidence" value="ECO:0007669"/>
    <property type="project" value="UniProtKB-ARBA"/>
</dbReference>
<dbReference type="GO" id="GO:0003777">
    <property type="term" value="F:microtubule motor activity"/>
    <property type="evidence" value="ECO:0007669"/>
    <property type="project" value="InterPro"/>
</dbReference>
<organism evidence="10">
    <name type="scientific">Oryza nivara</name>
    <name type="common">Indian wild rice</name>
    <name type="synonym">Oryza sativa f. spontanea</name>
    <dbReference type="NCBI Taxonomy" id="4536"/>
    <lineage>
        <taxon>Eukaryota</taxon>
        <taxon>Viridiplantae</taxon>
        <taxon>Streptophyta</taxon>
        <taxon>Embryophyta</taxon>
        <taxon>Tracheophyta</taxon>
        <taxon>Spermatophyta</taxon>
        <taxon>Magnoliopsida</taxon>
        <taxon>Liliopsida</taxon>
        <taxon>Poales</taxon>
        <taxon>Poaceae</taxon>
        <taxon>BOP clade</taxon>
        <taxon>Oryzoideae</taxon>
        <taxon>Oryzeae</taxon>
        <taxon>Oryzinae</taxon>
        <taxon>Oryza</taxon>
    </lineage>
</organism>
<dbReference type="eggNOG" id="KOG0242">
    <property type="taxonomic scope" value="Eukaryota"/>
</dbReference>
<feature type="coiled-coil region" evidence="8">
    <location>
        <begin position="333"/>
        <end position="394"/>
    </location>
</feature>
<dbReference type="Gramene" id="ONIVA09G10230.1">
    <property type="protein sequence ID" value="ONIVA09G10230.1"/>
    <property type="gene ID" value="ONIVA09G10230"/>
</dbReference>
<dbReference type="SUPFAM" id="SSF52540">
    <property type="entry name" value="P-loop containing nucleoside triphosphate hydrolases"/>
    <property type="match status" value="1"/>
</dbReference>
<dbReference type="GO" id="GO:0007018">
    <property type="term" value="P:microtubule-based movement"/>
    <property type="evidence" value="ECO:0007669"/>
    <property type="project" value="InterPro"/>
</dbReference>
<protein>
    <recommendedName>
        <fullName evidence="9">Kinesin motor domain-containing protein</fullName>
    </recommendedName>
</protein>
<evidence type="ECO:0000313" key="11">
    <source>
        <dbReference type="Proteomes" id="UP000006591"/>
    </source>
</evidence>
<dbReference type="InterPro" id="IPR027417">
    <property type="entry name" value="P-loop_NTPase"/>
</dbReference>
<reference evidence="10" key="2">
    <citation type="submission" date="2018-04" db="EMBL/GenBank/DDBJ databases">
        <title>OnivRS2 (Oryza nivara Reference Sequence Version 2).</title>
        <authorList>
            <person name="Zhang J."/>
            <person name="Kudrna D."/>
            <person name="Lee S."/>
            <person name="Talag J."/>
            <person name="Rajasekar S."/>
            <person name="Welchert J."/>
            <person name="Hsing Y.-I."/>
            <person name="Wing R.A."/>
        </authorList>
    </citation>
    <scope>NUCLEOTIDE SEQUENCE [LARGE SCALE GENOMIC DNA]</scope>
    <source>
        <strain evidence="10">SL10</strain>
    </source>
</reference>
<proteinExistence type="inferred from homology"/>
<comment type="similarity">
    <text evidence="1">Belongs to the TRAFAC class myosin-kinesin ATPase superfamily. Kinesin family. KIN-7 subfamily.</text>
</comment>
<feature type="coiled-coil region" evidence="8">
    <location>
        <begin position="688"/>
        <end position="743"/>
    </location>
</feature>
<dbReference type="GO" id="GO:0008017">
    <property type="term" value="F:microtubule binding"/>
    <property type="evidence" value="ECO:0007669"/>
    <property type="project" value="InterPro"/>
</dbReference>
<dbReference type="STRING" id="4536.A0A0E0IJN5"/>
<dbReference type="Proteomes" id="UP000006591">
    <property type="component" value="Chromosome 9"/>
</dbReference>
<dbReference type="GO" id="GO:0000779">
    <property type="term" value="C:condensed chromosome, centromeric region"/>
    <property type="evidence" value="ECO:0007669"/>
    <property type="project" value="UniProtKB-ARBA"/>
</dbReference>
<dbReference type="OMA" id="CESSIKH"/>
<dbReference type="GO" id="GO:0005874">
    <property type="term" value="C:microtubule"/>
    <property type="evidence" value="ECO:0007669"/>
    <property type="project" value="UniProtKB-KW"/>
</dbReference>
<feature type="domain" description="Kinesin motor" evidence="9">
    <location>
        <begin position="3"/>
        <end position="327"/>
    </location>
</feature>
<dbReference type="GO" id="GO:0000226">
    <property type="term" value="P:microtubule cytoskeleton organization"/>
    <property type="evidence" value="ECO:0007669"/>
    <property type="project" value="UniProtKB-ARBA"/>
</dbReference>
<dbReference type="HOGENOM" id="CLU_001485_25_0_1"/>
<dbReference type="SMART" id="SM00129">
    <property type="entry name" value="KISc"/>
    <property type="match status" value="1"/>
</dbReference>
<dbReference type="Gene3D" id="3.40.850.10">
    <property type="entry name" value="Kinesin motor domain"/>
    <property type="match status" value="1"/>
</dbReference>
<evidence type="ECO:0000313" key="10">
    <source>
        <dbReference type="EnsemblPlants" id="ONIVA09G10230.1"/>
    </source>
</evidence>
<feature type="binding site" evidence="7">
    <location>
        <begin position="79"/>
        <end position="86"/>
    </location>
    <ligand>
        <name>ATP</name>
        <dbReference type="ChEBI" id="CHEBI:30616"/>
    </ligand>
</feature>
<reference evidence="10" key="1">
    <citation type="submission" date="2015-04" db="UniProtKB">
        <authorList>
            <consortium name="EnsemblPlants"/>
        </authorList>
    </citation>
    <scope>IDENTIFICATION</scope>
    <source>
        <strain evidence="10">SL10</strain>
    </source>
</reference>
<dbReference type="InterPro" id="IPR019821">
    <property type="entry name" value="Kinesin_motor_CS"/>
</dbReference>
<keyword evidence="3 7" id="KW-0547">Nucleotide-binding</keyword>
<evidence type="ECO:0000256" key="3">
    <source>
        <dbReference type="ARBA" id="ARBA00022741"/>
    </source>
</evidence>
<keyword evidence="11" id="KW-1185">Reference proteome</keyword>
<dbReference type="PROSITE" id="PS00411">
    <property type="entry name" value="KINESIN_MOTOR_1"/>
    <property type="match status" value="1"/>
</dbReference>
<dbReference type="InterPro" id="IPR001752">
    <property type="entry name" value="Kinesin_motor_dom"/>
</dbReference>
<dbReference type="GO" id="GO:0033044">
    <property type="term" value="P:regulation of chromosome organization"/>
    <property type="evidence" value="ECO:0007669"/>
    <property type="project" value="UniProtKB-ARBA"/>
</dbReference>
<dbReference type="PROSITE" id="PS50067">
    <property type="entry name" value="KINESIN_MOTOR_2"/>
    <property type="match status" value="1"/>
</dbReference>
<dbReference type="PANTHER" id="PTHR47968:SF75">
    <property type="entry name" value="CENTROMERE-ASSOCIATED PROTEIN E"/>
    <property type="match status" value="1"/>
</dbReference>